<dbReference type="EMBL" id="JAAAHW010004212">
    <property type="protein sequence ID" value="KAF9977121.1"/>
    <property type="molecule type" value="Genomic_DNA"/>
</dbReference>
<feature type="transmembrane region" description="Helical" evidence="1">
    <location>
        <begin position="704"/>
        <end position="725"/>
    </location>
</feature>
<evidence type="ECO:0000313" key="3">
    <source>
        <dbReference type="Proteomes" id="UP000749646"/>
    </source>
</evidence>
<feature type="transmembrane region" description="Helical" evidence="1">
    <location>
        <begin position="636"/>
        <end position="655"/>
    </location>
</feature>
<feature type="transmembrane region" description="Helical" evidence="1">
    <location>
        <begin position="555"/>
        <end position="575"/>
    </location>
</feature>
<evidence type="ECO:0000313" key="2">
    <source>
        <dbReference type="EMBL" id="KAF9977121.1"/>
    </source>
</evidence>
<reference evidence="2" key="1">
    <citation type="journal article" date="2020" name="Fungal Divers.">
        <title>Resolving the Mortierellaceae phylogeny through synthesis of multi-gene phylogenetics and phylogenomics.</title>
        <authorList>
            <person name="Vandepol N."/>
            <person name="Liber J."/>
            <person name="Desiro A."/>
            <person name="Na H."/>
            <person name="Kennedy M."/>
            <person name="Barry K."/>
            <person name="Grigoriev I.V."/>
            <person name="Miller A.N."/>
            <person name="O'Donnell K."/>
            <person name="Stajich J.E."/>
            <person name="Bonito G."/>
        </authorList>
    </citation>
    <scope>NUCLEOTIDE SEQUENCE</scope>
    <source>
        <strain evidence="2">MES-2147</strain>
    </source>
</reference>
<dbReference type="Proteomes" id="UP000749646">
    <property type="component" value="Unassembled WGS sequence"/>
</dbReference>
<sequence length="726" mass="82340">MIRHHEEAFPGGDDSKYWILSVEVIEVSKGSKKVVFSFVPEPWMRVSTKDIGNPVVLQSVYFLPKGTRTRFVVAGMQTLQIWNFPTKKFNDFRLDFIWSSPRMIGDPDNPYGKAYKSELVGEYYHCVPQPKIYVDEITGNIEADFELKHVIIPATRGGKTQSTFLYCARSIHLLAAAYAYSHHESKKTSTDSSQQTNTFEAHAAAIARFTLRHINRLLSKKDYNSLRLIWEPQDTGAPTLKWNNDSPNISRSTDTVISASASISRGITGSTTSANVPVSTTLPRVSTIPARAISTRLRSLSLDEDCQNQCEQVVNIFILLLNQHDLKDLNHVFIEGLLKPDSAGWIPHTDKSLNPIASVIEDKEDQLLKILIDYCIQCAKTHHPAYLVPVEQCLDKLLDRYPDIVTNLFRSTSYIPAHNQDYVASQAISASNRFEDILDGNKYPVFTLRSQLPTSTPSSFFFLNTNEVIHQGSESRFPPKQDKQPTHKKRNYKIYVSPFQFKPIESLKKKAQHKSPPKRHHQASVFDQITGKVYFDNPAIVAIVRFKWYKFVIKYWLARFVLVLVFFILIIAVTAKQISVSSVKQGQVPTADEIAARYLPGWRPVFVAVIPFGLMLLGYEVLQMKFSIEMYFRPQYNYVSLAAFISPIVGCFLFLTTMPGETHEDDIDGGPSQIWILAFSILFLYINMAGRYDSVGVSFEKGATGFNIMMVIFYFVSSILLLNVLI</sequence>
<accession>A0A9P6M8D6</accession>
<organism evidence="2 3">
    <name type="scientific">Modicella reniformis</name>
    <dbReference type="NCBI Taxonomy" id="1440133"/>
    <lineage>
        <taxon>Eukaryota</taxon>
        <taxon>Fungi</taxon>
        <taxon>Fungi incertae sedis</taxon>
        <taxon>Mucoromycota</taxon>
        <taxon>Mortierellomycotina</taxon>
        <taxon>Mortierellomycetes</taxon>
        <taxon>Mortierellales</taxon>
        <taxon>Mortierellaceae</taxon>
        <taxon>Modicella</taxon>
    </lineage>
</organism>
<evidence type="ECO:0008006" key="4">
    <source>
        <dbReference type="Google" id="ProtNLM"/>
    </source>
</evidence>
<keyword evidence="1" id="KW-0472">Membrane</keyword>
<feature type="transmembrane region" description="Helical" evidence="1">
    <location>
        <begin position="675"/>
        <end position="692"/>
    </location>
</feature>
<comment type="caution">
    <text evidence="2">The sequence shown here is derived from an EMBL/GenBank/DDBJ whole genome shotgun (WGS) entry which is preliminary data.</text>
</comment>
<dbReference type="AlphaFoldDB" id="A0A9P6M8D6"/>
<name>A0A9P6M8D6_9FUNG</name>
<keyword evidence="3" id="KW-1185">Reference proteome</keyword>
<feature type="non-terminal residue" evidence="2">
    <location>
        <position position="726"/>
    </location>
</feature>
<protein>
    <recommendedName>
        <fullName evidence="4">Ion transport domain-containing protein</fullName>
    </recommendedName>
</protein>
<gene>
    <name evidence="2" type="ORF">BGZ65_007541</name>
</gene>
<evidence type="ECO:0000256" key="1">
    <source>
        <dbReference type="SAM" id="Phobius"/>
    </source>
</evidence>
<proteinExistence type="predicted"/>
<feature type="transmembrane region" description="Helical" evidence="1">
    <location>
        <begin position="605"/>
        <end position="624"/>
    </location>
</feature>
<dbReference type="OrthoDB" id="2433234at2759"/>
<keyword evidence="1" id="KW-1133">Transmembrane helix</keyword>
<keyword evidence="1" id="KW-0812">Transmembrane</keyword>